<evidence type="ECO:0000313" key="13">
    <source>
        <dbReference type="Proteomes" id="UP000536909"/>
    </source>
</evidence>
<reference evidence="11 12" key="1">
    <citation type="submission" date="2019-04" db="EMBL/GenBank/DDBJ databases">
        <title>Deinococcus metalilatus MA1002 mutant No.5.</title>
        <authorList>
            <person name="Park W."/>
            <person name="Park C."/>
        </authorList>
    </citation>
    <scope>NUCLEOTIDE SEQUENCE [LARGE SCALE GENOMIC DNA]</scope>
    <source>
        <strain evidence="11 12">MA1002-m5</strain>
    </source>
</reference>
<proteinExistence type="predicted"/>
<comment type="subcellular location">
    <subcellularLocation>
        <location evidence="1">Cell membrane</location>
        <topology evidence="1">Multi-pass membrane protein</topology>
    </subcellularLocation>
</comment>
<feature type="transmembrane region" description="Helical" evidence="9">
    <location>
        <begin position="297"/>
        <end position="317"/>
    </location>
</feature>
<organism evidence="11 12">
    <name type="scientific">Deinococcus metallilatus</name>
    <dbReference type="NCBI Taxonomy" id="1211322"/>
    <lineage>
        <taxon>Bacteria</taxon>
        <taxon>Thermotogati</taxon>
        <taxon>Deinococcota</taxon>
        <taxon>Deinococci</taxon>
        <taxon>Deinococcales</taxon>
        <taxon>Deinococcaceae</taxon>
        <taxon>Deinococcus</taxon>
    </lineage>
</organism>
<dbReference type="EMBL" id="VBRC01000001">
    <property type="protein sequence ID" value="TLK32194.1"/>
    <property type="molecule type" value="Genomic_DNA"/>
</dbReference>
<keyword evidence="2" id="KW-0813">Transport</keyword>
<feature type="transmembrane region" description="Helical" evidence="9">
    <location>
        <begin position="88"/>
        <end position="113"/>
    </location>
</feature>
<keyword evidence="4" id="KW-0997">Cell inner membrane</keyword>
<evidence type="ECO:0000256" key="8">
    <source>
        <dbReference type="ARBA" id="ARBA00039381"/>
    </source>
</evidence>
<dbReference type="InterPro" id="IPR001851">
    <property type="entry name" value="ABC_transp_permease"/>
</dbReference>
<evidence type="ECO:0000313" key="10">
    <source>
        <dbReference type="EMBL" id="MBB5293499.1"/>
    </source>
</evidence>
<dbReference type="CDD" id="cd06579">
    <property type="entry name" value="TM_PBP1_transp_AraH_like"/>
    <property type="match status" value="1"/>
</dbReference>
<feature type="transmembrane region" description="Helical" evidence="9">
    <location>
        <begin position="164"/>
        <end position="184"/>
    </location>
</feature>
<dbReference type="PANTHER" id="PTHR32196:SF71">
    <property type="entry name" value="AUTOINDUCER 2 IMPORT SYSTEM PERMEASE PROTEIN LSRD"/>
    <property type="match status" value="1"/>
</dbReference>
<evidence type="ECO:0000256" key="7">
    <source>
        <dbReference type="ARBA" id="ARBA00023136"/>
    </source>
</evidence>
<keyword evidence="3" id="KW-1003">Cell membrane</keyword>
<keyword evidence="6 9" id="KW-1133">Transmembrane helix</keyword>
<dbReference type="GO" id="GO:0005886">
    <property type="term" value="C:plasma membrane"/>
    <property type="evidence" value="ECO:0007669"/>
    <property type="project" value="UniProtKB-SubCell"/>
</dbReference>
<comment type="caution">
    <text evidence="11">The sequence shown here is derived from an EMBL/GenBank/DDBJ whole genome shotgun (WGS) entry which is preliminary data.</text>
</comment>
<feature type="transmembrane region" description="Helical" evidence="9">
    <location>
        <begin position="215"/>
        <end position="236"/>
    </location>
</feature>
<feature type="transmembrane region" description="Helical" evidence="9">
    <location>
        <begin position="242"/>
        <end position="261"/>
    </location>
</feature>
<accession>A0AAJ5JZV4</accession>
<feature type="transmembrane region" description="Helical" evidence="9">
    <location>
        <begin position="37"/>
        <end position="58"/>
    </location>
</feature>
<evidence type="ECO:0000256" key="4">
    <source>
        <dbReference type="ARBA" id="ARBA00022519"/>
    </source>
</evidence>
<dbReference type="EMBL" id="JACHFV010000001">
    <property type="protein sequence ID" value="MBB5293499.1"/>
    <property type="molecule type" value="Genomic_DNA"/>
</dbReference>
<dbReference type="Proteomes" id="UP000308000">
    <property type="component" value="Unassembled WGS sequence"/>
</dbReference>
<keyword evidence="13" id="KW-1185">Reference proteome</keyword>
<evidence type="ECO:0000256" key="1">
    <source>
        <dbReference type="ARBA" id="ARBA00004651"/>
    </source>
</evidence>
<dbReference type="GO" id="GO:0022857">
    <property type="term" value="F:transmembrane transporter activity"/>
    <property type="evidence" value="ECO:0007669"/>
    <property type="project" value="InterPro"/>
</dbReference>
<evidence type="ECO:0000256" key="6">
    <source>
        <dbReference type="ARBA" id="ARBA00022989"/>
    </source>
</evidence>
<evidence type="ECO:0000256" key="5">
    <source>
        <dbReference type="ARBA" id="ARBA00022692"/>
    </source>
</evidence>
<sequence length="337" mass="34508">MKSLRGMGWEVGLLVALILELLLFSLLNSSFANLGNLLMSTSDFIAIGIVALGLTLVVVGGGIDVSVGSTVSLAAITMGVAWSHGIPLVLACLLGLLAGAAAGALNAFLITVTQVQPLVITLATLYLYGGLALLLSGTVGANGYEGISGFPDAFSTLANGTVGPIPYPLLLFVGLALLVGLLLGRSRYGRQLYLIGSNDRTARYSGLPVRRVRTWSYVIAGVLAALAGLVLSSYFSSARADLGSTALLPALTAVVLGGASIYGGSGSILGTVLAVFIVGYLQIGLQAVGVSSQISNTLSGVLLIAAVALRTLTLMLTRWHQNRRVLRQTKGGPAASP</sequence>
<dbReference type="Proteomes" id="UP000536909">
    <property type="component" value="Unassembled WGS sequence"/>
</dbReference>
<evidence type="ECO:0000313" key="11">
    <source>
        <dbReference type="EMBL" id="TLK32194.1"/>
    </source>
</evidence>
<dbReference type="AlphaFoldDB" id="A0AAJ5JZV4"/>
<evidence type="ECO:0000256" key="9">
    <source>
        <dbReference type="SAM" id="Phobius"/>
    </source>
</evidence>
<protein>
    <recommendedName>
        <fullName evidence="8">Autoinducer 2 import system permease protein LsrD</fullName>
    </recommendedName>
</protein>
<feature type="transmembrane region" description="Helical" evidence="9">
    <location>
        <begin position="12"/>
        <end position="31"/>
    </location>
</feature>
<evidence type="ECO:0000256" key="2">
    <source>
        <dbReference type="ARBA" id="ARBA00022448"/>
    </source>
</evidence>
<evidence type="ECO:0000313" key="12">
    <source>
        <dbReference type="Proteomes" id="UP000308000"/>
    </source>
</evidence>
<feature type="transmembrane region" description="Helical" evidence="9">
    <location>
        <begin position="268"/>
        <end position="285"/>
    </location>
</feature>
<name>A0AAJ5JZV4_9DEIO</name>
<reference evidence="10 13" key="2">
    <citation type="submission" date="2020-08" db="EMBL/GenBank/DDBJ databases">
        <title>Genomic Encyclopedia of Type Strains, Phase IV (KMG-IV): sequencing the most valuable type-strain genomes for metagenomic binning, comparative biology and taxonomic classification.</title>
        <authorList>
            <person name="Goeker M."/>
        </authorList>
    </citation>
    <scope>NUCLEOTIDE SEQUENCE [LARGE SCALE GENOMIC DNA]</scope>
    <source>
        <strain evidence="10 13">DSM 105434</strain>
    </source>
</reference>
<feature type="transmembrane region" description="Helical" evidence="9">
    <location>
        <begin position="125"/>
        <end position="144"/>
    </location>
</feature>
<evidence type="ECO:0000256" key="3">
    <source>
        <dbReference type="ARBA" id="ARBA00022475"/>
    </source>
</evidence>
<dbReference type="PANTHER" id="PTHR32196">
    <property type="entry name" value="ABC TRANSPORTER PERMEASE PROTEIN YPHD-RELATED-RELATED"/>
    <property type="match status" value="1"/>
</dbReference>
<keyword evidence="5 9" id="KW-0812">Transmembrane</keyword>
<dbReference type="Pfam" id="PF02653">
    <property type="entry name" value="BPD_transp_2"/>
    <property type="match status" value="1"/>
</dbReference>
<gene>
    <name evidence="11" type="ORF">FCS05_01705</name>
    <name evidence="10" type="ORF">HNQ10_000312</name>
</gene>
<dbReference type="RefSeq" id="WP_129117193.1">
    <property type="nucleotide sequence ID" value="NZ_BSUI01000012.1"/>
</dbReference>
<keyword evidence="7 9" id="KW-0472">Membrane</keyword>